<keyword evidence="2" id="KW-1185">Reference proteome</keyword>
<feature type="non-terminal residue" evidence="1">
    <location>
        <position position="1"/>
    </location>
</feature>
<organism evidence="1 2">
    <name type="scientific">Racocetra persica</name>
    <dbReference type="NCBI Taxonomy" id="160502"/>
    <lineage>
        <taxon>Eukaryota</taxon>
        <taxon>Fungi</taxon>
        <taxon>Fungi incertae sedis</taxon>
        <taxon>Mucoromycota</taxon>
        <taxon>Glomeromycotina</taxon>
        <taxon>Glomeromycetes</taxon>
        <taxon>Diversisporales</taxon>
        <taxon>Gigasporaceae</taxon>
        <taxon>Racocetra</taxon>
    </lineage>
</organism>
<accession>A0ACA9SID7</accession>
<protein>
    <submittedName>
        <fullName evidence="1">33504_t:CDS:1</fullName>
    </submittedName>
</protein>
<reference evidence="1" key="1">
    <citation type="submission" date="2021-06" db="EMBL/GenBank/DDBJ databases">
        <authorList>
            <person name="Kallberg Y."/>
            <person name="Tangrot J."/>
            <person name="Rosling A."/>
        </authorList>
    </citation>
    <scope>NUCLEOTIDE SEQUENCE</scope>
    <source>
        <strain evidence="1">MA461A</strain>
    </source>
</reference>
<proteinExistence type="predicted"/>
<dbReference type="Proteomes" id="UP000789920">
    <property type="component" value="Unassembled WGS sequence"/>
</dbReference>
<dbReference type="EMBL" id="CAJVQC010124972">
    <property type="protein sequence ID" value="CAG8839857.1"/>
    <property type="molecule type" value="Genomic_DNA"/>
</dbReference>
<sequence length="56" mass="6622">YASFAMNKNLEEKVKFLLNDPDPTPLKFFTKFGFRNKQSAHQDYKERLKQAIQSDP</sequence>
<gene>
    <name evidence="1" type="ORF">RPERSI_LOCUS31208</name>
</gene>
<evidence type="ECO:0000313" key="1">
    <source>
        <dbReference type="EMBL" id="CAG8839857.1"/>
    </source>
</evidence>
<name>A0ACA9SID7_9GLOM</name>
<evidence type="ECO:0000313" key="2">
    <source>
        <dbReference type="Proteomes" id="UP000789920"/>
    </source>
</evidence>
<comment type="caution">
    <text evidence="1">The sequence shown here is derived from an EMBL/GenBank/DDBJ whole genome shotgun (WGS) entry which is preliminary data.</text>
</comment>
<feature type="non-terminal residue" evidence="1">
    <location>
        <position position="56"/>
    </location>
</feature>